<feature type="region of interest" description="Disordered" evidence="1">
    <location>
        <begin position="1"/>
        <end position="155"/>
    </location>
</feature>
<dbReference type="Proteomes" id="UP000038045">
    <property type="component" value="Unplaced"/>
</dbReference>
<feature type="compositionally biased region" description="Low complexity" evidence="1">
    <location>
        <begin position="94"/>
        <end position="126"/>
    </location>
</feature>
<protein>
    <submittedName>
        <fullName evidence="3">LigA</fullName>
    </submittedName>
</protein>
<feature type="compositionally biased region" description="Basic residues" evidence="1">
    <location>
        <begin position="1"/>
        <end position="12"/>
    </location>
</feature>
<evidence type="ECO:0000256" key="1">
    <source>
        <dbReference type="SAM" id="MobiDB-lite"/>
    </source>
</evidence>
<dbReference type="AlphaFoldDB" id="A0A0N4ZE77"/>
<evidence type="ECO:0000313" key="2">
    <source>
        <dbReference type="Proteomes" id="UP000038045"/>
    </source>
</evidence>
<organism evidence="2 3">
    <name type="scientific">Parastrongyloides trichosuri</name>
    <name type="common">Possum-specific nematode worm</name>
    <dbReference type="NCBI Taxonomy" id="131310"/>
    <lineage>
        <taxon>Eukaryota</taxon>
        <taxon>Metazoa</taxon>
        <taxon>Ecdysozoa</taxon>
        <taxon>Nematoda</taxon>
        <taxon>Chromadorea</taxon>
        <taxon>Rhabditida</taxon>
        <taxon>Tylenchina</taxon>
        <taxon>Panagrolaimomorpha</taxon>
        <taxon>Strongyloidoidea</taxon>
        <taxon>Strongyloididae</taxon>
        <taxon>Parastrongyloides</taxon>
    </lineage>
</organism>
<feature type="compositionally biased region" description="Basic residues" evidence="1">
    <location>
        <begin position="52"/>
        <end position="62"/>
    </location>
</feature>
<name>A0A0N4ZE77_PARTI</name>
<evidence type="ECO:0000313" key="3">
    <source>
        <dbReference type="WBParaSite" id="PTRK_0000593100.1"/>
    </source>
</evidence>
<dbReference type="WBParaSite" id="PTRK_0000593100.1">
    <property type="protein sequence ID" value="PTRK_0000593100.1"/>
    <property type="gene ID" value="PTRK_0000593100"/>
</dbReference>
<reference evidence="3" key="1">
    <citation type="submission" date="2017-02" db="UniProtKB">
        <authorList>
            <consortium name="WormBaseParasite"/>
        </authorList>
    </citation>
    <scope>IDENTIFICATION</scope>
</reference>
<accession>A0A0N4ZE77</accession>
<proteinExistence type="predicted"/>
<keyword evidence="2" id="KW-1185">Reference proteome</keyword>
<sequence>MIRPRDRRRRRPHEPCPSSRRFASGHLFSCPSRLGFDGRDVERHGQGGDRPFRRRHSHRAHLRPGAVDQADGAGAGRSRRGAGRGSAYAGGSGAARAAGGRLSSAADAADRGAGPAGQRPVALPRGGRFGAGGRPARPGHRLFQPDERAGLRYRA</sequence>
<feature type="compositionally biased region" description="Basic and acidic residues" evidence="1">
    <location>
        <begin position="36"/>
        <end position="51"/>
    </location>
</feature>
<feature type="compositionally biased region" description="Basic and acidic residues" evidence="1">
    <location>
        <begin position="143"/>
        <end position="155"/>
    </location>
</feature>